<dbReference type="OrthoDB" id="1703792at2"/>
<feature type="domain" description="Cytidyltransferase-like" evidence="11">
    <location>
        <begin position="922"/>
        <end position="1080"/>
    </location>
</feature>
<dbReference type="Pfam" id="PF01467">
    <property type="entry name" value="CTP_transf_like"/>
    <property type="match status" value="1"/>
</dbReference>
<evidence type="ECO:0000256" key="10">
    <source>
        <dbReference type="ARBA" id="ARBA00048721"/>
    </source>
</evidence>
<evidence type="ECO:0000256" key="5">
    <source>
        <dbReference type="ARBA" id="ARBA00022679"/>
    </source>
</evidence>
<evidence type="ECO:0000256" key="1">
    <source>
        <dbReference type="ARBA" id="ARBA00002324"/>
    </source>
</evidence>
<evidence type="ECO:0000313" key="13">
    <source>
        <dbReference type="Proteomes" id="UP000184080"/>
    </source>
</evidence>
<dbReference type="PANTHER" id="PTHR39321">
    <property type="entry name" value="NICOTINATE-NUCLEOTIDE ADENYLYLTRANSFERASE-RELATED"/>
    <property type="match status" value="1"/>
</dbReference>
<dbReference type="GO" id="GO:0004515">
    <property type="term" value="F:nicotinate-nucleotide adenylyltransferase activity"/>
    <property type="evidence" value="ECO:0007669"/>
    <property type="project" value="UniProtKB-EC"/>
</dbReference>
<comment type="function">
    <text evidence="1">Catalyzes the reversible adenylation of nicotinate mononucleotide (NaMN) to nicotinic acid adenine dinucleotide (NaAD).</text>
</comment>
<dbReference type="GO" id="GO:0005524">
    <property type="term" value="F:ATP binding"/>
    <property type="evidence" value="ECO:0007669"/>
    <property type="project" value="UniProtKB-KW"/>
</dbReference>
<dbReference type="PANTHER" id="PTHR39321:SF3">
    <property type="entry name" value="PHOSPHOPANTETHEINE ADENYLYLTRANSFERASE"/>
    <property type="match status" value="1"/>
</dbReference>
<dbReference type="GO" id="GO:0009435">
    <property type="term" value="P:NAD+ biosynthetic process"/>
    <property type="evidence" value="ECO:0007669"/>
    <property type="project" value="InterPro"/>
</dbReference>
<accession>A0A1M6MMZ8</accession>
<dbReference type="SUPFAM" id="SSF52374">
    <property type="entry name" value="Nucleotidylyl transferase"/>
    <property type="match status" value="1"/>
</dbReference>
<keyword evidence="7" id="KW-0547">Nucleotide-binding</keyword>
<sequence length="1636" mass="190145">MKKKSIFSYYTKFTKRILSLRFLSKLNLHKNIIENAIKSNKFVKEFGDIFYNEDLSCKNVCNLFIMVFNDGSEGDFPNWSTDEWLQYIYGYTLFKSFPDSISMEINTKLNKYCDFYLRLLMIFNDFEKELSLDTFVSKYPLTFLTEKEKLELEYPEEYLKFVSAFENENIYELMKINKEITGYNTLDHICGVHYLALNIARQLKDKNLSVDLGRVSGAAAGHDIGKFGCKTQEIKRVPYLHYYYTDKWFLKHGINYIRNIAINHSTWDLELENLPLESLILIYCDFRVKNTENPLNNSMNIFSLQDSFQIILNKLDNLDASKEKRYKNVYSKLLDFENYLKNIGININPYLKDFNESSLSSYNKEYALLQGSEITKSIKNLAINHNISLMYHLRDEYSLEGILEVARSEKDWKKLREYIRIFEEYSTYLTQRQKIQTLNFLYDNLIHPEDDIRRHCAEIIGSLIGYFDEDYRKEIPSNVSLPSSNINSYTLFDEYITKLLYPSHKVIPQHRYWMGYNLSLVCKSLFNSSKGDFTTYRDILIKYFDTKRIKNSDMHLFLLECIKYIPLKPLDHNINILIDFIFNSINKKNTSIKLCAVESLIHILKTIENDENLNNRARKLLKGNNNLTLIPAEHFLINKLNSIINKESYSKFSYNKKLIPNIYLNNLKSATEWVVKKNNILLLLDYTLENPNTNALQTAIHFCNILKVSAVESVRNQAGTAIIKLMPHLNSFEKNEVAVELLRALEIEGHKFTEYIPIYLGQVLLFLDDNELEEIIDDLIIKIKIATPNVKTLILKTVSITLQYLVSKTDFNAVTKESKTKFVKLLGILFNGLGDYNSQVSMSAFSCFGKGIFNSSFLNLEKKQYIYTLIAKKILNLVSRDKEDDLLLLSNAAALNHIYRFISDYNFHLGEIIIETPKKIAFFPGTFDPFSISHKEIALAIRNLGYEVYLAVDEFSWSKRTLPNQIRRNIINMTMSSELNIYIFPDNLPINLSNAKDLKILRESFPLSEVFIVIGSDVILNASSYKQSPSLNTIHSFSHIIIDRGKYSDLKYKFQEIKGNVEVINLSTRYKDISSTQIRNYIDDSKDISSLIDPMAQQFIYENGFYQKEPLDKSHFISPKLETVILNHIENEQLIHICNVLELGDEAKKSILLNNSNNSSRILLLKEIGSDVILGLSQFHWTRSEMLFKELKDVEASQNIRENSSGRLITLDALLVKNSDKSRYFEQLILSETLAYCLSRDYQYAMCNFNKKMHSFHLPELLKNYGFKAIITSRKDIALWLVNMSTPCVINYDIENFIKEPFKSNTKVKQGILLSRNKLQQALCNLYPGELILPIDSNMLHYGLIKKICTLNKVPMSENTLSIPEKEILKNKTSLNKTNSKVLGDYMCVPYGDILDKYVIPNTVTKALHTEKYFNPDMDSFRVDASPYFLNLANQVKMIKSFNRSVILVDTILHKGYRMKALDPLLKKENIHVEKIIVGILSARGKDLMEFQNREVECVYFIPRLRLWFNESSMYPFIGGDALWRGKFPKRNIVPSINLILPYTSPTFIRGASKESIFQLSKTSMENSIDILSTIETVFHKLYERNLSMLSLGQVITIPRYPDHGKDMHFDFNLTPTHYLKNDLELLNRLNYIIRS</sequence>
<keyword evidence="5 12" id="KW-0808">Transferase</keyword>
<keyword evidence="13" id="KW-1185">Reference proteome</keyword>
<dbReference type="EMBL" id="FQZO01000009">
    <property type="protein sequence ID" value="SHJ84832.1"/>
    <property type="molecule type" value="Genomic_DNA"/>
</dbReference>
<dbReference type="InterPro" id="IPR016024">
    <property type="entry name" value="ARM-type_fold"/>
</dbReference>
<keyword evidence="9" id="KW-0520">NAD</keyword>
<dbReference type="SUPFAM" id="SSF48371">
    <property type="entry name" value="ARM repeat"/>
    <property type="match status" value="1"/>
</dbReference>
<dbReference type="STRING" id="1121298.SAMN05444401_4037"/>
<evidence type="ECO:0000256" key="9">
    <source>
        <dbReference type="ARBA" id="ARBA00023027"/>
    </source>
</evidence>
<evidence type="ECO:0000313" key="12">
    <source>
        <dbReference type="EMBL" id="SHJ84832.1"/>
    </source>
</evidence>
<gene>
    <name evidence="12" type="ORF">SAMN05444401_4037</name>
</gene>
<comment type="catalytic activity">
    <reaction evidence="10">
        <text>nicotinate beta-D-ribonucleotide + ATP + H(+) = deamido-NAD(+) + diphosphate</text>
        <dbReference type="Rhea" id="RHEA:22860"/>
        <dbReference type="ChEBI" id="CHEBI:15378"/>
        <dbReference type="ChEBI" id="CHEBI:30616"/>
        <dbReference type="ChEBI" id="CHEBI:33019"/>
        <dbReference type="ChEBI" id="CHEBI:57502"/>
        <dbReference type="ChEBI" id="CHEBI:58437"/>
        <dbReference type="EC" id="2.7.7.18"/>
    </reaction>
</comment>
<dbReference type="SUPFAM" id="SSF109604">
    <property type="entry name" value="HD-domain/PDEase-like"/>
    <property type="match status" value="1"/>
</dbReference>
<proteinExistence type="predicted"/>
<dbReference type="InterPro" id="IPR004821">
    <property type="entry name" value="Cyt_trans-like"/>
</dbReference>
<protein>
    <recommendedName>
        <fullName evidence="3">nicotinate-nucleotide adenylyltransferase</fullName>
        <ecNumber evidence="3">2.7.7.18</ecNumber>
    </recommendedName>
</protein>
<dbReference type="InterPro" id="IPR005248">
    <property type="entry name" value="NadD/NMNAT"/>
</dbReference>
<keyword evidence="6 12" id="KW-0548">Nucleotidyltransferase</keyword>
<comment type="pathway">
    <text evidence="2">Cofactor biosynthesis; NAD(+) biosynthesis; deamido-NAD(+) from nicotinate D-ribonucleotide: step 1/1.</text>
</comment>
<evidence type="ECO:0000256" key="7">
    <source>
        <dbReference type="ARBA" id="ARBA00022741"/>
    </source>
</evidence>
<organism evidence="12 13">
    <name type="scientific">Clostridium amylolyticum</name>
    <dbReference type="NCBI Taxonomy" id="1121298"/>
    <lineage>
        <taxon>Bacteria</taxon>
        <taxon>Bacillati</taxon>
        <taxon>Bacillota</taxon>
        <taxon>Clostridia</taxon>
        <taxon>Eubacteriales</taxon>
        <taxon>Clostridiaceae</taxon>
        <taxon>Clostridium</taxon>
    </lineage>
</organism>
<keyword evidence="8" id="KW-0067">ATP-binding</keyword>
<evidence type="ECO:0000256" key="3">
    <source>
        <dbReference type="ARBA" id="ARBA00012389"/>
    </source>
</evidence>
<reference evidence="12 13" key="1">
    <citation type="submission" date="2016-11" db="EMBL/GenBank/DDBJ databases">
        <authorList>
            <person name="Jaros S."/>
            <person name="Januszkiewicz K."/>
            <person name="Wedrychowicz H."/>
        </authorList>
    </citation>
    <scope>NUCLEOTIDE SEQUENCE [LARGE SCALE GENOMIC DNA]</scope>
    <source>
        <strain evidence="12 13">DSM 21864</strain>
    </source>
</reference>
<dbReference type="EC" id="2.7.7.18" evidence="3"/>
<evidence type="ECO:0000256" key="6">
    <source>
        <dbReference type="ARBA" id="ARBA00022695"/>
    </source>
</evidence>
<evidence type="ECO:0000259" key="11">
    <source>
        <dbReference type="Pfam" id="PF01467"/>
    </source>
</evidence>
<evidence type="ECO:0000256" key="4">
    <source>
        <dbReference type="ARBA" id="ARBA00022642"/>
    </source>
</evidence>
<dbReference type="RefSeq" id="WP_073011125.1">
    <property type="nucleotide sequence ID" value="NZ_FQZO01000009.1"/>
</dbReference>
<evidence type="ECO:0000256" key="2">
    <source>
        <dbReference type="ARBA" id="ARBA00005019"/>
    </source>
</evidence>
<name>A0A1M6MMZ8_9CLOT</name>
<dbReference type="Proteomes" id="UP000184080">
    <property type="component" value="Unassembled WGS sequence"/>
</dbReference>
<dbReference type="InterPro" id="IPR014729">
    <property type="entry name" value="Rossmann-like_a/b/a_fold"/>
</dbReference>
<keyword evidence="4" id="KW-0662">Pyridine nucleotide biosynthesis</keyword>
<dbReference type="Gene3D" id="3.40.50.620">
    <property type="entry name" value="HUPs"/>
    <property type="match status" value="1"/>
</dbReference>
<evidence type="ECO:0000256" key="8">
    <source>
        <dbReference type="ARBA" id="ARBA00022840"/>
    </source>
</evidence>